<evidence type="ECO:0000313" key="6">
    <source>
        <dbReference type="EMBL" id="RHW42347.1"/>
    </source>
</evidence>
<protein>
    <recommendedName>
        <fullName evidence="5">FtsK domain-containing protein</fullName>
    </recommendedName>
</protein>
<dbReference type="Gene3D" id="3.40.50.300">
    <property type="entry name" value="P-loop containing nucleotide triphosphate hydrolases"/>
    <property type="match status" value="1"/>
</dbReference>
<feature type="binding site" evidence="3">
    <location>
        <begin position="212"/>
        <end position="219"/>
    </location>
    <ligand>
        <name>ATP</name>
        <dbReference type="ChEBI" id="CHEBI:30616"/>
    </ligand>
</feature>
<dbReference type="PANTHER" id="PTHR22683">
    <property type="entry name" value="SPORULATION PROTEIN RELATED"/>
    <property type="match status" value="1"/>
</dbReference>
<comment type="caution">
    <text evidence="6">The sequence shown here is derived from an EMBL/GenBank/DDBJ whole genome shotgun (WGS) entry which is preliminary data.</text>
</comment>
<sequence length="476" mass="52036">MLSQAARWRLAWVLVVVSLLVSYIGWGWHGLTGVSVLVVGGLYMSAHVEHFWPDVHAELVAPLRRIGWLAWLWYRWWPTVKGGGFARRERVMTDASDRVTWYGPRLRGLRVTRHGIRLAVRPPDGKTVEDIAKLGEALRDSMKADAVEVDARTRPGKLVVSLVMRSPLRDMRPLVEPMPWTGDFAAVPYGYTIFGEPACLRLKEVSGTVVGGLPGSGKTAGLSLVLATLAQSPAVQFAIFDGKGGYDWQWIEPRAAIFHRDDEDRAAMVEQLESLVAVMRDRLNRMPDLRGGASIWTTGGPSQSVPLLVIVVDECQTWLDPGAVSRGDKTAADLRQRAETAIATLVRKGRSAGIWCVPTTQKPTSDSLPTTIGSNAASAIAFRVKTPEAERAVLGSAPGDGDPSATDMPHEAGYAVVSTETGSRELVRFAHLEEIDLRRVATAVAHLRRTIDMSNREPHGDGLSPRDRTEPLDASP</sequence>
<dbReference type="PANTHER" id="PTHR22683:SF41">
    <property type="entry name" value="DNA TRANSLOCASE FTSK"/>
    <property type="match status" value="1"/>
</dbReference>
<feature type="region of interest" description="Disordered" evidence="4">
    <location>
        <begin position="451"/>
        <end position="476"/>
    </location>
</feature>
<evidence type="ECO:0000256" key="3">
    <source>
        <dbReference type="PROSITE-ProRule" id="PRU00289"/>
    </source>
</evidence>
<evidence type="ECO:0000256" key="4">
    <source>
        <dbReference type="SAM" id="MobiDB-lite"/>
    </source>
</evidence>
<dbReference type="AlphaFoldDB" id="A0A417YXK6"/>
<keyword evidence="2 3" id="KW-0067">ATP-binding</keyword>
<dbReference type="InterPro" id="IPR002543">
    <property type="entry name" value="FtsK_dom"/>
</dbReference>
<keyword evidence="1 3" id="KW-0547">Nucleotide-binding</keyword>
<dbReference type="GO" id="GO:0003677">
    <property type="term" value="F:DNA binding"/>
    <property type="evidence" value="ECO:0007669"/>
    <property type="project" value="InterPro"/>
</dbReference>
<gene>
    <name evidence="6" type="ORF">D1832_14890</name>
</gene>
<evidence type="ECO:0000313" key="7">
    <source>
        <dbReference type="Proteomes" id="UP000285376"/>
    </source>
</evidence>
<accession>A0A417YXK6</accession>
<dbReference type="SUPFAM" id="SSF52540">
    <property type="entry name" value="P-loop containing nucleoside triphosphate hydrolases"/>
    <property type="match status" value="1"/>
</dbReference>
<evidence type="ECO:0000259" key="5">
    <source>
        <dbReference type="PROSITE" id="PS50901"/>
    </source>
</evidence>
<feature type="domain" description="FtsK" evidence="5">
    <location>
        <begin position="195"/>
        <end position="391"/>
    </location>
</feature>
<dbReference type="InterPro" id="IPR050206">
    <property type="entry name" value="FtsK/SpoIIIE/SftA"/>
</dbReference>
<name>A0A417YXK6_9MICO</name>
<dbReference type="PROSITE" id="PS50901">
    <property type="entry name" value="FTSK"/>
    <property type="match status" value="1"/>
</dbReference>
<dbReference type="InterPro" id="IPR027417">
    <property type="entry name" value="P-loop_NTPase"/>
</dbReference>
<dbReference type="Proteomes" id="UP000285376">
    <property type="component" value="Unassembled WGS sequence"/>
</dbReference>
<reference evidence="6 7" key="1">
    <citation type="submission" date="2018-08" db="EMBL/GenBank/DDBJ databases">
        <title>Whole genome sequence analysis of Dermacoccus abyssi bacteria isolated from Deep Mariana trench Micromonospora spp reveals genes involved in the environmental adaptation and production of secondary metabolites.</title>
        <authorList>
            <person name="Abdel-Mageed W.M."/>
            <person name="Lehri B."/>
            <person name="Nouioui I."/>
            <person name="Goodfellow I."/>
            <person name="Jaspars M."/>
            <person name="Karlyshev A."/>
        </authorList>
    </citation>
    <scope>NUCLEOTIDE SEQUENCE [LARGE SCALE GENOMIC DNA]</scope>
    <source>
        <strain evidence="6 7">MT1.1</strain>
    </source>
</reference>
<evidence type="ECO:0000256" key="2">
    <source>
        <dbReference type="ARBA" id="ARBA00022840"/>
    </source>
</evidence>
<evidence type="ECO:0000256" key="1">
    <source>
        <dbReference type="ARBA" id="ARBA00022741"/>
    </source>
</evidence>
<proteinExistence type="predicted"/>
<dbReference type="GO" id="GO:0005524">
    <property type="term" value="F:ATP binding"/>
    <property type="evidence" value="ECO:0007669"/>
    <property type="project" value="UniProtKB-UniRule"/>
</dbReference>
<dbReference type="EMBL" id="QWLM01000035">
    <property type="protein sequence ID" value="RHW42347.1"/>
    <property type="molecule type" value="Genomic_DNA"/>
</dbReference>
<organism evidence="6 7">
    <name type="scientific">Dermacoccus abyssi</name>
    <dbReference type="NCBI Taxonomy" id="322596"/>
    <lineage>
        <taxon>Bacteria</taxon>
        <taxon>Bacillati</taxon>
        <taxon>Actinomycetota</taxon>
        <taxon>Actinomycetes</taxon>
        <taxon>Micrococcales</taxon>
        <taxon>Dermacoccaceae</taxon>
        <taxon>Dermacoccus</taxon>
    </lineage>
</organism>